<accession>A0A4R6UZ58</accession>
<name>A0A4R6UZ58_9GAMM</name>
<evidence type="ECO:0000313" key="15">
    <source>
        <dbReference type="EMBL" id="TDQ51293.1"/>
    </source>
</evidence>
<evidence type="ECO:0000256" key="13">
    <source>
        <dbReference type="RuleBase" id="RU004249"/>
    </source>
</evidence>
<keyword evidence="8 11" id="KW-0663">Pyridoxal phosphate</keyword>
<evidence type="ECO:0000256" key="9">
    <source>
        <dbReference type="ARBA" id="ARBA00023239"/>
    </source>
</evidence>
<dbReference type="Pfam" id="PF02784">
    <property type="entry name" value="Orn_Arg_deC_N"/>
    <property type="match status" value="1"/>
</dbReference>
<dbReference type="InterPro" id="IPR002912">
    <property type="entry name" value="ACT_dom"/>
</dbReference>
<comment type="similarity">
    <text evidence="12">Belongs to the Orn/Lys/Arg decarboxylase class-II family.</text>
</comment>
<gene>
    <name evidence="15" type="ORF">EV696_101267</name>
</gene>
<evidence type="ECO:0000259" key="14">
    <source>
        <dbReference type="PROSITE" id="PS51671"/>
    </source>
</evidence>
<evidence type="ECO:0000256" key="2">
    <source>
        <dbReference type="ARBA" id="ARBA00004766"/>
    </source>
</evidence>
<keyword evidence="16" id="KW-1185">Reference proteome</keyword>
<dbReference type="AlphaFoldDB" id="A0A4R6UZ58"/>
<dbReference type="Gene3D" id="3.30.70.260">
    <property type="match status" value="2"/>
</dbReference>
<dbReference type="InterPro" id="IPR018042">
    <property type="entry name" value="Aspartate_kinase_CS"/>
</dbReference>
<dbReference type="OrthoDB" id="9802241at2"/>
<keyword evidence="7" id="KW-0067">ATP-binding</keyword>
<evidence type="ECO:0000256" key="4">
    <source>
        <dbReference type="ARBA" id="ARBA00022741"/>
    </source>
</evidence>
<keyword evidence="9" id="KW-0456">Lyase</keyword>
<dbReference type="InterPro" id="IPR002986">
    <property type="entry name" value="DAP_deCOOHase_LysA"/>
</dbReference>
<feature type="domain" description="ACT" evidence="14">
    <location>
        <begin position="326"/>
        <end position="396"/>
    </location>
</feature>
<evidence type="ECO:0000256" key="6">
    <source>
        <dbReference type="ARBA" id="ARBA00022793"/>
    </source>
</evidence>
<protein>
    <recommendedName>
        <fullName evidence="10">Diaminopimelate decarboxylase</fullName>
        <ecNumber evidence="10">4.1.1.20</ecNumber>
    </recommendedName>
</protein>
<comment type="pathway">
    <text evidence="13">Amino-acid biosynthesis; L-methionine biosynthesis via de novo pathway; L-homoserine from L-aspartate: step 1/3.</text>
</comment>
<dbReference type="NCBIfam" id="TIGR00657">
    <property type="entry name" value="asp_kinases"/>
    <property type="match status" value="1"/>
</dbReference>
<dbReference type="InterPro" id="IPR001048">
    <property type="entry name" value="Asp/Glu/Uridylate_kinase"/>
</dbReference>
<evidence type="ECO:0000256" key="11">
    <source>
        <dbReference type="PIRSR" id="PIRSR600183-50"/>
    </source>
</evidence>
<dbReference type="Proteomes" id="UP000295375">
    <property type="component" value="Unassembled WGS sequence"/>
</dbReference>
<dbReference type="InterPro" id="IPR036393">
    <property type="entry name" value="AceGlu_kinase-like_sf"/>
</dbReference>
<evidence type="ECO:0000256" key="3">
    <source>
        <dbReference type="ARBA" id="ARBA00022679"/>
    </source>
</evidence>
<evidence type="ECO:0000256" key="10">
    <source>
        <dbReference type="NCBIfam" id="TIGR01048"/>
    </source>
</evidence>
<dbReference type="NCBIfam" id="NF006515">
    <property type="entry name" value="PRK08961.1"/>
    <property type="match status" value="1"/>
</dbReference>
<dbReference type="PIRSF" id="PIRSF036459">
    <property type="entry name" value="DAP_dec_asp_kin"/>
    <property type="match status" value="1"/>
</dbReference>
<keyword evidence="6" id="KW-0210">Decarboxylase</keyword>
<dbReference type="SUPFAM" id="SSF53633">
    <property type="entry name" value="Carbamate kinase-like"/>
    <property type="match status" value="1"/>
</dbReference>
<dbReference type="GO" id="GO:0009088">
    <property type="term" value="P:threonine biosynthetic process"/>
    <property type="evidence" value="ECO:0007669"/>
    <property type="project" value="UniProtKB-UniPathway"/>
</dbReference>
<feature type="active site" description="Proton donor" evidence="11">
    <location>
        <position position="811"/>
    </location>
</feature>
<dbReference type="UniPathway" id="UPA00050">
    <property type="reaction ID" value="UER00461"/>
</dbReference>
<evidence type="ECO:0000256" key="5">
    <source>
        <dbReference type="ARBA" id="ARBA00022777"/>
    </source>
</evidence>
<sequence length="859" mass="94158">MSFPRLAVLKFGGTSVASAETVRRIAEIVLTRRKQGFDAVVVVVSALSKVTDKLVRIANGEPAQPLIEAIANQHLQLAEALGLPLSDELSKAWQQPLNQILDWASGSAPLPLPVQASIQSCGELMSSRLLAHFFKTELAKHDTPFQWQDVRDWLQSTPQANRAEVSHYLNAHCEPVRNDALRESVVAQGGMVLTQGFIARNQQKETVILGRGGSDTSAAYLAALLGADVLEIWTDVPGMFTANPRQFPNARLLRSLDYDEAQEMATTGAKVLHPRCVRPARLAQIPVRIAHTGYPDMEGTWLQPQDEVVSGLKAVSVNKPITLISMETLGMWQQVGFLADAFTAFKRHGVSIDLVSTSETNITVTLDSKANDLSASAMQSLVDELSSLCRVKVLENCAVVTLVGRHVSTVLHQLGDALSVFADYPIHLISQAASDLNYSFVIDAEHADDVSARLHDYLLAHARHPAVFGPSWRTLFAEPGPLTTPDWWQPAAQELIERSALSAPCYVYSLPRVRESVEQLRQLKSIDRLLYAMKANCNPAVLQSLERLNVDFECVSIGEIERVRRVMPQLPANRILFTPNFAPRSEYAFAFKQDITVTLDNLHPIEHWPDLFKGKNVLLRLDVGAGKGHHAHVRTVGQQAKFGIPLSDLDDVLTRLSNAGAKITGLHAHTGSGIFDTTTWLDNARMLAEIATRLPDVQVLNLGGGLGIPYEEGQQPLDLALLEKGLADFKQQYPQFKLWLEPGRFIVAQAGVLLARVTQIKGKGERHYVGIETGMNSLLRPALYGARHRIVNLTKLDAPLAWQATIVGPICESGDKLGETVLPVTEEGDVLLIADAGAYGAVMSSSYNLRAPGQEFVFD</sequence>
<feature type="modified residue" description="N6-(pyridoxal phosphate)lysine" evidence="11">
    <location>
        <position position="534"/>
    </location>
</feature>
<dbReference type="InterPro" id="IPR009006">
    <property type="entry name" value="Ala_racemase/Decarboxylase_C"/>
</dbReference>
<dbReference type="EMBL" id="SNYM01000001">
    <property type="protein sequence ID" value="TDQ51293.1"/>
    <property type="molecule type" value="Genomic_DNA"/>
</dbReference>
<dbReference type="NCBIfam" id="TIGR01048">
    <property type="entry name" value="lysA"/>
    <property type="match status" value="1"/>
</dbReference>
<dbReference type="InterPro" id="IPR042199">
    <property type="entry name" value="AsparK_Bifunc_asparK/hSer_DH"/>
</dbReference>
<comment type="cofactor">
    <cofactor evidence="1 11">
        <name>pyridoxal 5'-phosphate</name>
        <dbReference type="ChEBI" id="CHEBI:597326"/>
    </cofactor>
</comment>
<dbReference type="Pfam" id="PF00278">
    <property type="entry name" value="Orn_DAP_Arg_deC"/>
    <property type="match status" value="1"/>
</dbReference>
<dbReference type="SUPFAM" id="SSF50621">
    <property type="entry name" value="Alanine racemase C-terminal domain-like"/>
    <property type="match status" value="1"/>
</dbReference>
<dbReference type="Gene3D" id="1.20.120.1320">
    <property type="entry name" value="Aspartokinase, catalytic domain"/>
    <property type="match status" value="1"/>
</dbReference>
<dbReference type="InterPro" id="IPR011246">
    <property type="entry name" value="DAP_dec_asp_kin"/>
</dbReference>
<dbReference type="InterPro" id="IPR045865">
    <property type="entry name" value="ACT-like_dom_sf"/>
</dbReference>
<dbReference type="InterPro" id="IPR054352">
    <property type="entry name" value="ACT_Aspartokinase"/>
</dbReference>
<evidence type="ECO:0000313" key="16">
    <source>
        <dbReference type="Proteomes" id="UP000295375"/>
    </source>
</evidence>
<evidence type="ECO:0000256" key="1">
    <source>
        <dbReference type="ARBA" id="ARBA00001933"/>
    </source>
</evidence>
<dbReference type="Pfam" id="PF00696">
    <property type="entry name" value="AA_kinase"/>
    <property type="match status" value="1"/>
</dbReference>
<dbReference type="GO" id="GO:0005524">
    <property type="term" value="F:ATP binding"/>
    <property type="evidence" value="ECO:0007669"/>
    <property type="project" value="UniProtKB-KW"/>
</dbReference>
<dbReference type="PANTHER" id="PTHR43727">
    <property type="entry name" value="DIAMINOPIMELATE DECARBOXYLASE"/>
    <property type="match status" value="1"/>
</dbReference>
<dbReference type="GO" id="GO:0009089">
    <property type="term" value="P:lysine biosynthetic process via diaminopimelate"/>
    <property type="evidence" value="ECO:0007669"/>
    <property type="project" value="UniProtKB-UniRule"/>
</dbReference>
<organism evidence="15 16">
    <name type="scientific">Permianibacter aggregans</name>
    <dbReference type="NCBI Taxonomy" id="1510150"/>
    <lineage>
        <taxon>Bacteria</taxon>
        <taxon>Pseudomonadati</taxon>
        <taxon>Pseudomonadota</taxon>
        <taxon>Gammaproteobacteria</taxon>
        <taxon>Pseudomonadales</taxon>
        <taxon>Pseudomonadaceae</taxon>
        <taxon>Permianibacter</taxon>
    </lineage>
</organism>
<comment type="caution">
    <text evidence="15">The sequence shown here is derived from an EMBL/GenBank/DDBJ whole genome shotgun (WGS) entry which is preliminary data.</text>
</comment>
<dbReference type="Gene3D" id="3.20.20.10">
    <property type="entry name" value="Alanine racemase"/>
    <property type="match status" value="1"/>
</dbReference>
<dbReference type="PANTHER" id="PTHR43727:SF2">
    <property type="entry name" value="GROUP IV DECARBOXYLASE"/>
    <property type="match status" value="1"/>
</dbReference>
<dbReference type="EC" id="4.1.1.20" evidence="10"/>
<dbReference type="PRINTS" id="PR01179">
    <property type="entry name" value="ODADCRBXLASE"/>
</dbReference>
<dbReference type="UniPathway" id="UPA00051">
    <property type="reaction ID" value="UER00462"/>
</dbReference>
<dbReference type="PROSITE" id="PS51671">
    <property type="entry name" value="ACT"/>
    <property type="match status" value="1"/>
</dbReference>
<dbReference type="InterPro" id="IPR022657">
    <property type="entry name" value="De-COase2_CS"/>
</dbReference>
<dbReference type="Pfam" id="PF22468">
    <property type="entry name" value="ACT_9"/>
    <property type="match status" value="1"/>
</dbReference>
<proteinExistence type="inferred from homology"/>
<dbReference type="GO" id="GO:0004072">
    <property type="term" value="F:aspartate kinase activity"/>
    <property type="evidence" value="ECO:0007669"/>
    <property type="project" value="InterPro"/>
</dbReference>
<dbReference type="InterPro" id="IPR022643">
    <property type="entry name" value="De-COase2_C"/>
</dbReference>
<dbReference type="PROSITE" id="PS00324">
    <property type="entry name" value="ASPARTOKINASE"/>
    <property type="match status" value="1"/>
</dbReference>
<dbReference type="Gene3D" id="2.40.37.10">
    <property type="entry name" value="Lyase, Ornithine Decarboxylase, Chain A, domain 1"/>
    <property type="match status" value="1"/>
</dbReference>
<reference evidence="15 16" key="1">
    <citation type="submission" date="2019-03" db="EMBL/GenBank/DDBJ databases">
        <title>Genomic Encyclopedia of Type Strains, Phase IV (KMG-IV): sequencing the most valuable type-strain genomes for metagenomic binning, comparative biology and taxonomic classification.</title>
        <authorList>
            <person name="Goeker M."/>
        </authorList>
    </citation>
    <scope>NUCLEOTIDE SEQUENCE [LARGE SCALE GENOMIC DNA]</scope>
    <source>
        <strain evidence="15 16">DSM 103792</strain>
    </source>
</reference>
<dbReference type="InterPro" id="IPR022644">
    <property type="entry name" value="De-COase2_N"/>
</dbReference>
<dbReference type="PROSITE" id="PS00879">
    <property type="entry name" value="ODR_DC_2_2"/>
    <property type="match status" value="1"/>
</dbReference>
<comment type="pathway">
    <text evidence="2 13">Amino-acid biosynthesis; L-lysine biosynthesis via DAP pathway; (S)-tetrahydrodipicolinate from L-aspartate: step 1/4.</text>
</comment>
<dbReference type="UniPathway" id="UPA00034">
    <property type="reaction ID" value="UER00015"/>
</dbReference>
<keyword evidence="3" id="KW-0808">Transferase</keyword>
<dbReference type="SUPFAM" id="SSF55021">
    <property type="entry name" value="ACT-like"/>
    <property type="match status" value="2"/>
</dbReference>
<dbReference type="InterPro" id="IPR029066">
    <property type="entry name" value="PLP-binding_barrel"/>
</dbReference>
<keyword evidence="5 15" id="KW-0418">Kinase</keyword>
<dbReference type="GO" id="GO:0008836">
    <property type="term" value="F:diaminopimelate decarboxylase activity"/>
    <property type="evidence" value="ECO:0007669"/>
    <property type="project" value="UniProtKB-UniRule"/>
</dbReference>
<dbReference type="Gene3D" id="3.40.1160.10">
    <property type="entry name" value="Acetylglutamate kinase-like"/>
    <property type="match status" value="1"/>
</dbReference>
<evidence type="ECO:0000256" key="8">
    <source>
        <dbReference type="ARBA" id="ARBA00022898"/>
    </source>
</evidence>
<keyword evidence="13" id="KW-0028">Amino-acid biosynthesis</keyword>
<dbReference type="InterPro" id="IPR000183">
    <property type="entry name" value="Orn/DAP/Arg_de-COase"/>
</dbReference>
<dbReference type="PRINTS" id="PR01181">
    <property type="entry name" value="DAPDCRBXLASE"/>
</dbReference>
<keyword evidence="4" id="KW-0547">Nucleotide-binding</keyword>
<evidence type="ECO:0000256" key="12">
    <source>
        <dbReference type="RuleBase" id="RU003737"/>
    </source>
</evidence>
<dbReference type="SUPFAM" id="SSF51419">
    <property type="entry name" value="PLP-binding barrel"/>
    <property type="match status" value="1"/>
</dbReference>
<evidence type="ECO:0000256" key="7">
    <source>
        <dbReference type="ARBA" id="ARBA00022840"/>
    </source>
</evidence>
<dbReference type="RefSeq" id="WP_133587165.1">
    <property type="nucleotide sequence ID" value="NZ_CP037953.1"/>
</dbReference>
<dbReference type="InterPro" id="IPR001341">
    <property type="entry name" value="Asp_kinase"/>
</dbReference>
<comment type="pathway">
    <text evidence="13">Amino-acid biosynthesis; L-threonine biosynthesis; L-threonine from L-aspartate: step 1/5.</text>
</comment>